<evidence type="ECO:0000256" key="1">
    <source>
        <dbReference type="SAM" id="MobiDB-lite"/>
    </source>
</evidence>
<evidence type="ECO:0000313" key="4">
    <source>
        <dbReference type="EMBL" id="CAA9503205.1"/>
    </source>
</evidence>
<organism evidence="4">
    <name type="scientific">uncultured Solirubrobacteraceae bacterium</name>
    <dbReference type="NCBI Taxonomy" id="1162706"/>
    <lineage>
        <taxon>Bacteria</taxon>
        <taxon>Bacillati</taxon>
        <taxon>Actinomycetota</taxon>
        <taxon>Thermoleophilia</taxon>
        <taxon>Solirubrobacterales</taxon>
        <taxon>Solirubrobacteraceae</taxon>
        <taxon>environmental samples</taxon>
    </lineage>
</organism>
<dbReference type="EMBL" id="CADCVR010000068">
    <property type="protein sequence ID" value="CAA9503205.1"/>
    <property type="molecule type" value="Genomic_DNA"/>
</dbReference>
<dbReference type="AlphaFoldDB" id="A0A6J4SRB3"/>
<name>A0A6J4SRB3_9ACTN</name>
<keyword evidence="2" id="KW-0472">Membrane</keyword>
<sequence>MQTTLKPPKPPKKPGGPLSTKNGSMAAAAVAAATAGLVIVFFLQQYRDSVEKDGIPTAVVVAEQLIEKGASGDTVGAQGRFKSTTVPRDRLKAGAVTDVATVRGKVAVADILPGQQLTAADFKPAGRGIVTKLSADERAITIALDSTHGLAGKIGAGDHVDVLSGFMLDSDVGRERPVLRVLMQDVLVLDVPRETKGGGVGGGASGTNEISEVTLRVSARSAPKLAFAADNGKLRLVLRPENGARIDRDSLVTVASLLADAKPVKVRAGKKP</sequence>
<feature type="domain" description="Flp pilus assembly protein RcpC/CpaB" evidence="3">
    <location>
        <begin position="130"/>
        <end position="239"/>
    </location>
</feature>
<dbReference type="InterPro" id="IPR017592">
    <property type="entry name" value="Pilus_assmbl_Flp-typ_CpaB"/>
</dbReference>
<dbReference type="CDD" id="cd11614">
    <property type="entry name" value="SAF_CpaB_FlgA_like"/>
    <property type="match status" value="1"/>
</dbReference>
<dbReference type="InterPro" id="IPR031571">
    <property type="entry name" value="RcpC_dom"/>
</dbReference>
<accession>A0A6J4SRB3</accession>
<feature type="transmembrane region" description="Helical" evidence="2">
    <location>
        <begin position="23"/>
        <end position="43"/>
    </location>
</feature>
<proteinExistence type="predicted"/>
<keyword evidence="2" id="KW-0812">Transmembrane</keyword>
<feature type="region of interest" description="Disordered" evidence="1">
    <location>
        <begin position="1"/>
        <end position="22"/>
    </location>
</feature>
<evidence type="ECO:0000259" key="3">
    <source>
        <dbReference type="Pfam" id="PF16976"/>
    </source>
</evidence>
<dbReference type="NCBIfam" id="TIGR03177">
    <property type="entry name" value="pilus_cpaB"/>
    <property type="match status" value="1"/>
</dbReference>
<keyword evidence="2" id="KW-1133">Transmembrane helix</keyword>
<protein>
    <recommendedName>
        <fullName evidence="3">Flp pilus assembly protein RcpC/CpaB domain-containing protein</fullName>
    </recommendedName>
</protein>
<evidence type="ECO:0000256" key="2">
    <source>
        <dbReference type="SAM" id="Phobius"/>
    </source>
</evidence>
<reference evidence="4" key="1">
    <citation type="submission" date="2020-02" db="EMBL/GenBank/DDBJ databases">
        <authorList>
            <person name="Meier V. D."/>
        </authorList>
    </citation>
    <scope>NUCLEOTIDE SEQUENCE</scope>
    <source>
        <strain evidence="4">AVDCRST_MAG53</strain>
    </source>
</reference>
<dbReference type="Pfam" id="PF16976">
    <property type="entry name" value="RcpC"/>
    <property type="match status" value="1"/>
</dbReference>
<gene>
    <name evidence="4" type="ORF">AVDCRST_MAG53-2104</name>
</gene>